<dbReference type="AlphaFoldDB" id="A0A932A8P0"/>
<dbReference type="EMBL" id="JACPNR010000010">
    <property type="protein sequence ID" value="MBI2678746.1"/>
    <property type="molecule type" value="Genomic_DNA"/>
</dbReference>
<evidence type="ECO:0000313" key="2">
    <source>
        <dbReference type="Proteomes" id="UP000779809"/>
    </source>
</evidence>
<dbReference type="Proteomes" id="UP000779809">
    <property type="component" value="Unassembled WGS sequence"/>
</dbReference>
<protein>
    <submittedName>
        <fullName evidence="1">Uncharacterized protein</fullName>
    </submittedName>
</protein>
<name>A0A932A8P0_9BACT</name>
<accession>A0A932A8P0</accession>
<gene>
    <name evidence="1" type="ORF">HYX28_08185</name>
</gene>
<comment type="caution">
    <text evidence="1">The sequence shown here is derived from an EMBL/GenBank/DDBJ whole genome shotgun (WGS) entry which is preliminary data.</text>
</comment>
<sequence>MADHRVKFNVPFRDLGRSDIEFKIYAARRRAVNGRRLRHIIGTLLVSHGAIEWRSRKKHHKVRLGWDDFDRYMQTRRHGD</sequence>
<proteinExistence type="predicted"/>
<evidence type="ECO:0000313" key="1">
    <source>
        <dbReference type="EMBL" id="MBI2678746.1"/>
    </source>
</evidence>
<reference evidence="1" key="1">
    <citation type="submission" date="2020-07" db="EMBL/GenBank/DDBJ databases">
        <title>Huge and variable diversity of episymbiotic CPR bacteria and DPANN archaea in groundwater ecosystems.</title>
        <authorList>
            <person name="He C.Y."/>
            <person name="Keren R."/>
            <person name="Whittaker M."/>
            <person name="Farag I.F."/>
            <person name="Doudna J."/>
            <person name="Cate J.H.D."/>
            <person name="Banfield J.F."/>
        </authorList>
    </citation>
    <scope>NUCLEOTIDE SEQUENCE</scope>
    <source>
        <strain evidence="1">NC_groundwater_580_Pr5_B-0.1um_64_19</strain>
    </source>
</reference>
<organism evidence="1 2">
    <name type="scientific">Candidatus Korobacter versatilis</name>
    <dbReference type="NCBI Taxonomy" id="658062"/>
    <lineage>
        <taxon>Bacteria</taxon>
        <taxon>Pseudomonadati</taxon>
        <taxon>Acidobacteriota</taxon>
        <taxon>Terriglobia</taxon>
        <taxon>Terriglobales</taxon>
        <taxon>Candidatus Korobacteraceae</taxon>
        <taxon>Candidatus Korobacter</taxon>
    </lineage>
</organism>